<accession>A0A1U7CYQ9</accession>
<feature type="compositionally biased region" description="Gly residues" evidence="1">
    <location>
        <begin position="83"/>
        <end position="97"/>
    </location>
</feature>
<reference evidence="3" key="1">
    <citation type="submission" date="2016-12" db="EMBL/GenBank/DDBJ databases">
        <title>Comparative genomics of four Isosphaeraceae planctomycetes: a common pool of plasmids and glycoside hydrolase genes.</title>
        <authorList>
            <person name="Ivanova A."/>
        </authorList>
    </citation>
    <scope>NUCLEOTIDE SEQUENCE [LARGE SCALE GENOMIC DNA]</scope>
    <source>
        <strain evidence="3">PX4</strain>
    </source>
</reference>
<dbReference type="Gene3D" id="3.40.50.410">
    <property type="entry name" value="von Willebrand factor, type A domain"/>
    <property type="match status" value="1"/>
</dbReference>
<dbReference type="InterPro" id="IPR036465">
    <property type="entry name" value="vWFA_dom_sf"/>
</dbReference>
<keyword evidence="3" id="KW-1185">Reference proteome</keyword>
<dbReference type="Proteomes" id="UP000186309">
    <property type="component" value="Chromosome"/>
</dbReference>
<proteinExistence type="predicted"/>
<name>A0A1U7CYQ9_9BACT</name>
<dbReference type="SUPFAM" id="SSF53300">
    <property type="entry name" value="vWA-like"/>
    <property type="match status" value="1"/>
</dbReference>
<sequence length="353" mass="36691">MAIRDEYDRDAGVLGEAIERLGTTPLTDPRSLATSTLVHVLLVLLASLTVMNVTATRDDDKPRTLRGEIEPVDNRADPKRTSGAGGGGSPGEIGGIGDPALAPSGEAPAIKAVRDPAADALLSEILPRTDVKPDATLQRDLPGLPTSGVGLLAGSGSGGGEGEGGGSGGGVGRGIGPGAEFFGARETGRSFAYVIDCSGSMGLRNALDVAKRELLASLDRLPPDALVSVTFYHLQANKLTDPQGRPGMMSASAVNKSRIRSQLTAVVPYGGTDHFLALRTGLSDKPEVVFFLTDADSMSESDVDKLLAETGRSRIQAVEFGRGPDLGQNTPLRRLATATGGAYRYIDTTRFPK</sequence>
<dbReference type="OrthoDB" id="272806at2"/>
<organism evidence="2 3">
    <name type="scientific">Paludisphaera borealis</name>
    <dbReference type="NCBI Taxonomy" id="1387353"/>
    <lineage>
        <taxon>Bacteria</taxon>
        <taxon>Pseudomonadati</taxon>
        <taxon>Planctomycetota</taxon>
        <taxon>Planctomycetia</taxon>
        <taxon>Isosphaerales</taxon>
        <taxon>Isosphaeraceae</taxon>
        <taxon>Paludisphaera</taxon>
    </lineage>
</organism>
<protein>
    <submittedName>
        <fullName evidence="2">Uncharacterized protein</fullName>
    </submittedName>
</protein>
<feature type="region of interest" description="Disordered" evidence="1">
    <location>
        <begin position="59"/>
        <end position="102"/>
    </location>
</feature>
<feature type="compositionally biased region" description="Basic and acidic residues" evidence="1">
    <location>
        <begin position="59"/>
        <end position="80"/>
    </location>
</feature>
<dbReference type="EMBL" id="CP019082">
    <property type="protein sequence ID" value="APW64092.1"/>
    <property type="molecule type" value="Genomic_DNA"/>
</dbReference>
<gene>
    <name evidence="2" type="ORF">BSF38_05682</name>
</gene>
<dbReference type="RefSeq" id="WP_083713646.1">
    <property type="nucleotide sequence ID" value="NZ_CP019082.1"/>
</dbReference>
<feature type="region of interest" description="Disordered" evidence="1">
    <location>
        <begin position="151"/>
        <end position="171"/>
    </location>
</feature>
<dbReference type="KEGG" id="pbor:BSF38_05682"/>
<dbReference type="STRING" id="1387353.BSF38_05682"/>
<evidence type="ECO:0000313" key="3">
    <source>
        <dbReference type="Proteomes" id="UP000186309"/>
    </source>
</evidence>
<evidence type="ECO:0000313" key="2">
    <source>
        <dbReference type="EMBL" id="APW64092.1"/>
    </source>
</evidence>
<dbReference type="AlphaFoldDB" id="A0A1U7CYQ9"/>
<evidence type="ECO:0000256" key="1">
    <source>
        <dbReference type="SAM" id="MobiDB-lite"/>
    </source>
</evidence>